<dbReference type="AlphaFoldDB" id="A0A084Y537"/>
<evidence type="ECO:0000256" key="1">
    <source>
        <dbReference type="SAM" id="MobiDB-lite"/>
    </source>
</evidence>
<organism evidence="2 3">
    <name type="scientific">Candidatus Accumulibacter vicinus</name>
    <dbReference type="NCBI Taxonomy" id="2954382"/>
    <lineage>
        <taxon>Bacteria</taxon>
        <taxon>Pseudomonadati</taxon>
        <taxon>Pseudomonadota</taxon>
        <taxon>Betaproteobacteria</taxon>
        <taxon>Candidatus Accumulibacter</taxon>
    </lineage>
</organism>
<name>A0A084Y537_9PROT</name>
<accession>A0A084Y537</accession>
<dbReference type="EMBL" id="JDSS02000006">
    <property type="protein sequence ID" value="KFB69831.1"/>
    <property type="molecule type" value="Genomic_DNA"/>
</dbReference>
<feature type="compositionally biased region" description="Basic and acidic residues" evidence="1">
    <location>
        <begin position="261"/>
        <end position="272"/>
    </location>
</feature>
<evidence type="ECO:0000313" key="2">
    <source>
        <dbReference type="EMBL" id="KFB69831.1"/>
    </source>
</evidence>
<feature type="region of interest" description="Disordered" evidence="1">
    <location>
        <begin position="246"/>
        <end position="281"/>
    </location>
</feature>
<reference evidence="2 3" key="1">
    <citation type="submission" date="2014-07" db="EMBL/GenBank/DDBJ databases">
        <title>Expanding our view of genomic diversity in Candidatus Accumulibacter clades.</title>
        <authorList>
            <person name="Skennerton C.T."/>
            <person name="Barr J.J."/>
            <person name="Slater F.R."/>
            <person name="Bond P.L."/>
            <person name="Tyson G.W."/>
        </authorList>
    </citation>
    <scope>NUCLEOTIDE SEQUENCE [LARGE SCALE GENOMIC DNA]</scope>
    <source>
        <strain evidence="3">SK-01</strain>
    </source>
</reference>
<proteinExistence type="predicted"/>
<evidence type="ECO:0000313" key="3">
    <source>
        <dbReference type="Proteomes" id="UP000019812"/>
    </source>
</evidence>
<dbReference type="Proteomes" id="UP000019812">
    <property type="component" value="Unassembled WGS sequence"/>
</dbReference>
<sequence>MLHVAEFDRGDAAFAVVAGDAARCAGGVQRLRGVARLLRQPADVDPGPEVVGVALRGRTPELQHVVRRLLAAVLHVGGERGQLAVFGGTAQLVGFVARRLLGARQFFENGEGADAVAVGIALQRLASFGVRRVGEGGDQPPVFGQFGAVGRVACAEFVNQALPFAGQRAQFVAQTGGLGRALVLLRERAPQLFVALFEFGEQGRFACKAAPLTRRQRRGTVEDEALGEFAHLRVAIGFAARRRRHQCARGSRRARRRRRGQTRDDDQSGEHHRERRHARAWRAGLGDHGGWRRHGRIS</sequence>
<comment type="caution">
    <text evidence="2">The sequence shown here is derived from an EMBL/GenBank/DDBJ whole genome shotgun (WGS) entry which is preliminary data.</text>
</comment>
<feature type="compositionally biased region" description="Basic residues" evidence="1">
    <location>
        <begin position="246"/>
        <end position="260"/>
    </location>
</feature>
<protein>
    <submittedName>
        <fullName evidence="2">Uncharacterized protein</fullName>
    </submittedName>
</protein>
<gene>
    <name evidence="2" type="ORF">CAPSK01_000227</name>
</gene>